<dbReference type="GO" id="GO:0016757">
    <property type="term" value="F:glycosyltransferase activity"/>
    <property type="evidence" value="ECO:0007669"/>
    <property type="project" value="UniProtKB-KW"/>
</dbReference>
<dbReference type="Gene3D" id="3.90.550.10">
    <property type="entry name" value="Spore Coat Polysaccharide Biosynthesis Protein SpsA, Chain A"/>
    <property type="match status" value="1"/>
</dbReference>
<keyword evidence="8" id="KW-1185">Reference proteome</keyword>
<reference evidence="7" key="1">
    <citation type="submission" date="2020-01" db="EMBL/GenBank/DDBJ databases">
        <title>Identification and distribution of gene clusters putatively required for synthesis of sphingolipid metabolism inhibitors in phylogenetically diverse species of the filamentous fungus Fusarium.</title>
        <authorList>
            <person name="Kim H.-S."/>
            <person name="Busman M."/>
            <person name="Brown D.W."/>
            <person name="Divon H."/>
            <person name="Uhlig S."/>
            <person name="Proctor R.H."/>
        </authorList>
    </citation>
    <scope>NUCLEOTIDE SEQUENCE</scope>
    <source>
        <strain evidence="7">NRRL 53441</strain>
    </source>
</reference>
<feature type="compositionally biased region" description="Basic and acidic residues" evidence="5">
    <location>
        <begin position="79"/>
        <end position="128"/>
    </location>
</feature>
<dbReference type="InterPro" id="IPR005069">
    <property type="entry name" value="Nucl-diP-sugar_transferase"/>
</dbReference>
<dbReference type="OrthoDB" id="3763672at2759"/>
<evidence type="ECO:0000313" key="7">
    <source>
        <dbReference type="EMBL" id="KAF4450787.1"/>
    </source>
</evidence>
<evidence type="ECO:0000256" key="4">
    <source>
        <dbReference type="ARBA" id="ARBA00022679"/>
    </source>
</evidence>
<accession>A0A8H4KGH3</accession>
<dbReference type="Proteomes" id="UP000605986">
    <property type="component" value="Unassembled WGS sequence"/>
</dbReference>
<keyword evidence="3" id="KW-0328">Glycosyltransferase</keyword>
<feature type="compositionally biased region" description="Basic and acidic residues" evidence="5">
    <location>
        <begin position="149"/>
        <end position="167"/>
    </location>
</feature>
<keyword evidence="4" id="KW-0808">Transferase</keyword>
<dbReference type="InterPro" id="IPR008630">
    <property type="entry name" value="Glyco_trans_34"/>
</dbReference>
<sequence length="568" mass="64328">MAVPRSNRAVLLAAVVFVTIFLGLAHFHLQSPSDTTAAVKSGINEPAPFVPEKEAAANEPTFVPAVEDEEVAATPAVEPVKESPKPEEHHHAVTPDKKPEEKKPEDDKKPEEKKPEADKKPIDLKEQAEIEAEEAAKATPTPTPAAAAEPEHVQEHEHAHEHNHEQEQEQEQEQPEQEQEQEQEEEATPEPEAPAIPEALVGPNLDAFTPDQWIKPAVKVNEAEYFPFGHWPYKLPSDKPIWNKPLGKKLCIVDLESRRFDKPGQIWSDEMTWNKSKEVHGPSGGTLNHWVYSKIHGYTYYHIKINGYPDRRDSWKKPSVLSQVLKKHDVCVFIDSDALFNRLDLPLEWLMNYWSISPQNNSMALPFDPDTQHNRDRRNNLFLNTGFMIMQNKPKTYEIFKEWDDCANDGGKHPGCTEFRNRKGWQPTDQGGFGTFIRYDYPDEILSLPCDEANGFPESNSGCNGKFIKHVWIGKEDRLVQAVGAVFPGVLLETFHKQFLKESDSFKTSEDELIKANAVHHAFVGTWHLSPLNQRPASSLELAITIVLGFFYDADSHYTQGIRAVRAS</sequence>
<dbReference type="InterPro" id="IPR029044">
    <property type="entry name" value="Nucleotide-diphossugar_trans"/>
</dbReference>
<feature type="compositionally biased region" description="Acidic residues" evidence="5">
    <location>
        <begin position="168"/>
        <end position="189"/>
    </location>
</feature>
<dbReference type="PANTHER" id="PTHR31306">
    <property type="entry name" value="ALPHA-1,6-MANNOSYLTRANSFERASE MNN11-RELATED"/>
    <property type="match status" value="1"/>
</dbReference>
<dbReference type="GO" id="GO:0000139">
    <property type="term" value="C:Golgi membrane"/>
    <property type="evidence" value="ECO:0007669"/>
    <property type="project" value="TreeGrafter"/>
</dbReference>
<evidence type="ECO:0000256" key="2">
    <source>
        <dbReference type="ARBA" id="ARBA00007033"/>
    </source>
</evidence>
<evidence type="ECO:0000313" key="8">
    <source>
        <dbReference type="Proteomes" id="UP000605986"/>
    </source>
</evidence>
<comment type="caution">
    <text evidence="7">The sequence shown here is derived from an EMBL/GenBank/DDBJ whole genome shotgun (WGS) entry which is preliminary data.</text>
</comment>
<proteinExistence type="inferred from homology"/>
<feature type="compositionally biased region" description="Low complexity" evidence="5">
    <location>
        <begin position="137"/>
        <end position="148"/>
    </location>
</feature>
<dbReference type="PANTHER" id="PTHR31306:SF3">
    <property type="entry name" value="NUCLEOTIDE-DIPHOSPHO-SUGAR TRANSFERASE DOMAIN-CONTAINING PROTEIN"/>
    <property type="match status" value="1"/>
</dbReference>
<dbReference type="AlphaFoldDB" id="A0A8H4KGH3"/>
<evidence type="ECO:0000256" key="5">
    <source>
        <dbReference type="SAM" id="MobiDB-lite"/>
    </source>
</evidence>
<dbReference type="Pfam" id="PF03407">
    <property type="entry name" value="Nucleotid_trans"/>
    <property type="match status" value="1"/>
</dbReference>
<evidence type="ECO:0000256" key="3">
    <source>
        <dbReference type="ARBA" id="ARBA00022676"/>
    </source>
</evidence>
<feature type="region of interest" description="Disordered" evidence="5">
    <location>
        <begin position="54"/>
        <end position="197"/>
    </location>
</feature>
<comment type="similarity">
    <text evidence="2">Belongs to the glycosyltransferase 77 family.</text>
</comment>
<comment type="similarity">
    <text evidence="1">Belongs to the glycosyltransferase 34 family.</text>
</comment>
<protein>
    <recommendedName>
        <fullName evidence="6">Nucleotide-diphospho-sugar transferase domain-containing protein</fullName>
    </recommendedName>
</protein>
<dbReference type="EMBL" id="JAADJG010000241">
    <property type="protein sequence ID" value="KAF4450787.1"/>
    <property type="molecule type" value="Genomic_DNA"/>
</dbReference>
<gene>
    <name evidence="7" type="ORF">F53441_6119</name>
</gene>
<dbReference type="GO" id="GO:0006487">
    <property type="term" value="P:protein N-linked glycosylation"/>
    <property type="evidence" value="ECO:0007669"/>
    <property type="project" value="TreeGrafter"/>
</dbReference>
<name>A0A8H4KGH3_9HYPO</name>
<evidence type="ECO:0000256" key="1">
    <source>
        <dbReference type="ARBA" id="ARBA00005664"/>
    </source>
</evidence>
<feature type="domain" description="Nucleotide-diphospho-sugar transferase" evidence="6">
    <location>
        <begin position="314"/>
        <end position="444"/>
    </location>
</feature>
<organism evidence="7 8">
    <name type="scientific">Fusarium austroafricanum</name>
    <dbReference type="NCBI Taxonomy" id="2364996"/>
    <lineage>
        <taxon>Eukaryota</taxon>
        <taxon>Fungi</taxon>
        <taxon>Dikarya</taxon>
        <taxon>Ascomycota</taxon>
        <taxon>Pezizomycotina</taxon>
        <taxon>Sordariomycetes</taxon>
        <taxon>Hypocreomycetidae</taxon>
        <taxon>Hypocreales</taxon>
        <taxon>Nectriaceae</taxon>
        <taxon>Fusarium</taxon>
        <taxon>Fusarium concolor species complex</taxon>
    </lineage>
</organism>
<evidence type="ECO:0000259" key="6">
    <source>
        <dbReference type="Pfam" id="PF03407"/>
    </source>
</evidence>